<dbReference type="InterPro" id="IPR046905">
    <property type="entry name" value="ABC-3C_MC1"/>
</dbReference>
<dbReference type="PATRIC" id="fig|742733.3.peg.1157"/>
<dbReference type="HOGENOM" id="CLU_101696_0_0_9"/>
<evidence type="ECO:0000313" key="1">
    <source>
        <dbReference type="EMBL" id="EHF00220.1"/>
    </source>
</evidence>
<sequence length="239" mass="28402">MISTILDIIRLLNGGNVIPMQKDKDTKIDLYNDKVQLFVDVSGEESKYYYFSELEIDDENRDNLAEIEDAALNSDAYAVIEKPKPSDSYMILFWKVEHIEETLYPYIIKIEENEFFYKKYVFYYTEKEQQCFEKWCESLKINGKPMLDTVLEEVQFLNDESEQVQFLTRLLSKVPFFNPIFPKAVMNDFGEMVRQKIDGIRKQKKNVEMINDMFIKSIEEESFDVEVLSDIIYQKILEE</sequence>
<dbReference type="Proteomes" id="UP000003763">
    <property type="component" value="Unassembled WGS sequence"/>
</dbReference>
<organism evidence="1 2">
    <name type="scientific">[Clostridium] citroniae WAL-17108</name>
    <dbReference type="NCBI Taxonomy" id="742733"/>
    <lineage>
        <taxon>Bacteria</taxon>
        <taxon>Bacillati</taxon>
        <taxon>Bacillota</taxon>
        <taxon>Clostridia</taxon>
        <taxon>Lachnospirales</taxon>
        <taxon>Lachnospiraceae</taxon>
        <taxon>Enterocloster</taxon>
    </lineage>
</organism>
<reference evidence="1 2" key="1">
    <citation type="submission" date="2011-08" db="EMBL/GenBank/DDBJ databases">
        <title>The Genome Sequence of Clostridium citroniae WAL-17108.</title>
        <authorList>
            <consortium name="The Broad Institute Genome Sequencing Platform"/>
            <person name="Earl A."/>
            <person name="Ward D."/>
            <person name="Feldgarden M."/>
            <person name="Gevers D."/>
            <person name="Finegold S.M."/>
            <person name="Summanen P.H."/>
            <person name="Molitoris D.R."/>
            <person name="Vaisanen M.L."/>
            <person name="Daigneault M."/>
            <person name="Allen-Vercoe E."/>
            <person name="Young S.K."/>
            <person name="Zeng Q."/>
            <person name="Gargeya S."/>
            <person name="Fitzgerald M."/>
            <person name="Haas B."/>
            <person name="Abouelleil A."/>
            <person name="Alvarado L."/>
            <person name="Arachchi H.M."/>
            <person name="Berlin A."/>
            <person name="Brown A."/>
            <person name="Chapman S.B."/>
            <person name="Chen Z."/>
            <person name="Dunbar C."/>
            <person name="Freedman E."/>
            <person name="Gearin G."/>
            <person name="Gellesch M."/>
            <person name="Goldberg J."/>
            <person name="Griggs A."/>
            <person name="Gujja S."/>
            <person name="Heiman D."/>
            <person name="Howarth C."/>
            <person name="Larson L."/>
            <person name="Lui A."/>
            <person name="MacDonald P.J.P."/>
            <person name="Montmayeur A."/>
            <person name="Murphy C."/>
            <person name="Neiman D."/>
            <person name="Pearson M."/>
            <person name="Priest M."/>
            <person name="Roberts A."/>
            <person name="Saif S."/>
            <person name="Shea T."/>
            <person name="Shenoy N."/>
            <person name="Sisk P."/>
            <person name="Stolte C."/>
            <person name="Sykes S."/>
            <person name="Wortman J."/>
            <person name="Nusbaum C."/>
            <person name="Birren B."/>
        </authorList>
    </citation>
    <scope>NUCLEOTIDE SEQUENCE [LARGE SCALE GENOMIC DNA]</scope>
    <source>
        <strain evidence="1 2">WAL-17108</strain>
    </source>
</reference>
<comment type="caution">
    <text evidence="1">The sequence shown here is derived from an EMBL/GenBank/DDBJ whole genome shotgun (WGS) entry which is preliminary data.</text>
</comment>
<name>G5HEH2_9FIRM</name>
<proteinExistence type="predicted"/>
<dbReference type="RefSeq" id="WP_007860022.1">
    <property type="nucleotide sequence ID" value="NZ_JH376420.1"/>
</dbReference>
<protein>
    <submittedName>
        <fullName evidence="1">Uncharacterized protein</fullName>
    </submittedName>
</protein>
<dbReference type="EMBL" id="ADLJ01000007">
    <property type="protein sequence ID" value="EHF00220.1"/>
    <property type="molecule type" value="Genomic_DNA"/>
</dbReference>
<evidence type="ECO:0000313" key="2">
    <source>
        <dbReference type="Proteomes" id="UP000003763"/>
    </source>
</evidence>
<dbReference type="Pfam" id="PF20289">
    <property type="entry name" value="MComp1"/>
    <property type="match status" value="1"/>
</dbReference>
<gene>
    <name evidence="1" type="ORF">HMPREF9469_01134</name>
</gene>
<accession>G5HEH2</accession>
<dbReference type="AlphaFoldDB" id="G5HEH2"/>